<dbReference type="SUPFAM" id="SSF53474">
    <property type="entry name" value="alpha/beta-Hydrolases"/>
    <property type="match status" value="1"/>
</dbReference>
<organism evidence="5 6">
    <name type="scientific">Castilleja foliolosa</name>
    <dbReference type="NCBI Taxonomy" id="1961234"/>
    <lineage>
        <taxon>Eukaryota</taxon>
        <taxon>Viridiplantae</taxon>
        <taxon>Streptophyta</taxon>
        <taxon>Embryophyta</taxon>
        <taxon>Tracheophyta</taxon>
        <taxon>Spermatophyta</taxon>
        <taxon>Magnoliopsida</taxon>
        <taxon>eudicotyledons</taxon>
        <taxon>Gunneridae</taxon>
        <taxon>Pentapetalae</taxon>
        <taxon>asterids</taxon>
        <taxon>lamiids</taxon>
        <taxon>Lamiales</taxon>
        <taxon>Orobanchaceae</taxon>
        <taxon>Pedicularideae</taxon>
        <taxon>Castillejinae</taxon>
        <taxon>Castilleja</taxon>
    </lineage>
</organism>
<comment type="caution">
    <text evidence="5">The sequence shown here is derived from an EMBL/GenBank/DDBJ whole genome shotgun (WGS) entry which is preliminary data.</text>
</comment>
<protein>
    <recommendedName>
        <fullName evidence="4">AB hydrolase-1 domain-containing protein</fullName>
    </recommendedName>
</protein>
<dbReference type="PANTHER" id="PTHR43329">
    <property type="entry name" value="EPOXIDE HYDROLASE"/>
    <property type="match status" value="1"/>
</dbReference>
<reference evidence="6" key="1">
    <citation type="journal article" date="2024" name="IScience">
        <title>Strigolactones Initiate the Formation of Haustorium-like Structures in Castilleja.</title>
        <authorList>
            <person name="Buerger M."/>
            <person name="Peterson D."/>
            <person name="Chory J."/>
        </authorList>
    </citation>
    <scope>NUCLEOTIDE SEQUENCE [LARGE SCALE GENOMIC DNA]</scope>
</reference>
<accession>A0ABD3E2C6</accession>
<dbReference type="Proteomes" id="UP001632038">
    <property type="component" value="Unassembled WGS sequence"/>
</dbReference>
<dbReference type="GO" id="GO:0016787">
    <property type="term" value="F:hydrolase activity"/>
    <property type="evidence" value="ECO:0007669"/>
    <property type="project" value="UniProtKB-KW"/>
</dbReference>
<evidence type="ECO:0000256" key="3">
    <source>
        <dbReference type="SAM" id="Phobius"/>
    </source>
</evidence>
<dbReference type="InterPro" id="IPR029058">
    <property type="entry name" value="AB_hydrolase_fold"/>
</dbReference>
<sequence length="290" mass="32514">MAVGKIEHKTTIFVDGIKMHFTELGQGPLVLFIHGLPEDSCRSIYMRLVADQGYRVVAPDMRGYGDTTGAPICDPSKLSIFHLVSDLILLLDTIAPNEYKVFVVGHDWGVYVAWHLCLYRLNGSRTLVNLSDPWNSVMNPAERAWSFYGDDHHYIRGFQEPGENIGAESKMVVAQDVLKNIRNHEPNASGARLFPAPPAAPGTEALTATCPVLLVSPRQYKSWVARVPKDVALVVMNEDYSPGNTINIHGIRPNVSKQDLLNYFSIFVVLKLILINCFFFALLIWVLDWF</sequence>
<dbReference type="EMBL" id="JAVIJP010000007">
    <property type="protein sequence ID" value="KAL3648660.1"/>
    <property type="molecule type" value="Genomic_DNA"/>
</dbReference>
<feature type="transmembrane region" description="Helical" evidence="3">
    <location>
        <begin position="260"/>
        <end position="287"/>
    </location>
</feature>
<keyword evidence="3" id="KW-1133">Transmembrane helix</keyword>
<dbReference type="InterPro" id="IPR000073">
    <property type="entry name" value="AB_hydrolase_1"/>
</dbReference>
<gene>
    <name evidence="5" type="ORF">CASFOL_005063</name>
</gene>
<feature type="domain" description="AB hydrolase-1" evidence="4">
    <location>
        <begin position="30"/>
        <end position="145"/>
    </location>
</feature>
<name>A0ABD3E2C6_9LAMI</name>
<dbReference type="AlphaFoldDB" id="A0ABD3E2C6"/>
<dbReference type="Gene3D" id="3.40.50.1820">
    <property type="entry name" value="alpha/beta hydrolase"/>
    <property type="match status" value="1"/>
</dbReference>
<keyword evidence="1" id="KW-0378">Hydrolase</keyword>
<dbReference type="InterPro" id="IPR000639">
    <property type="entry name" value="Epox_hydrolase-like"/>
</dbReference>
<evidence type="ECO:0000259" key="4">
    <source>
        <dbReference type="Pfam" id="PF12697"/>
    </source>
</evidence>
<keyword evidence="3" id="KW-0472">Membrane</keyword>
<comment type="similarity">
    <text evidence="2">Belongs to the AB hydrolase superfamily. Epoxide hydrolase family.</text>
</comment>
<evidence type="ECO:0000313" key="6">
    <source>
        <dbReference type="Proteomes" id="UP001632038"/>
    </source>
</evidence>
<dbReference type="Pfam" id="PF12697">
    <property type="entry name" value="Abhydrolase_6"/>
    <property type="match status" value="1"/>
</dbReference>
<evidence type="ECO:0000256" key="1">
    <source>
        <dbReference type="ARBA" id="ARBA00022801"/>
    </source>
</evidence>
<proteinExistence type="inferred from homology"/>
<keyword evidence="3" id="KW-0812">Transmembrane</keyword>
<dbReference type="PRINTS" id="PR00412">
    <property type="entry name" value="EPOXHYDRLASE"/>
</dbReference>
<evidence type="ECO:0000313" key="5">
    <source>
        <dbReference type="EMBL" id="KAL3648660.1"/>
    </source>
</evidence>
<keyword evidence="6" id="KW-1185">Reference proteome</keyword>
<evidence type="ECO:0000256" key="2">
    <source>
        <dbReference type="ARBA" id="ARBA00038334"/>
    </source>
</evidence>